<dbReference type="SUPFAM" id="SSF88659">
    <property type="entry name" value="Sigma3 and sigma4 domains of RNA polymerase sigma factors"/>
    <property type="match status" value="1"/>
</dbReference>
<dbReference type="Proteomes" id="UP000282656">
    <property type="component" value="Unassembled WGS sequence"/>
</dbReference>
<keyword evidence="4" id="KW-1185">Reference proteome</keyword>
<dbReference type="Gene3D" id="1.10.10.10">
    <property type="entry name" value="Winged helix-like DNA-binding domain superfamily/Winged helix DNA-binding domain"/>
    <property type="match status" value="1"/>
</dbReference>
<feature type="region of interest" description="Disordered" evidence="1">
    <location>
        <begin position="52"/>
        <end position="74"/>
    </location>
</feature>
<sequence length="74" mass="8370">MSEGHPTTEKLQRAIVRAFQEEGMTYGQIAHLLGIGMARVNRVLRRALPENRVRSARPSRGRNFPPFGEVRRAA</sequence>
<name>A0A3A8QWW6_9BACT</name>
<dbReference type="Pfam" id="PF04545">
    <property type="entry name" value="Sigma70_r4"/>
    <property type="match status" value="1"/>
</dbReference>
<proteinExistence type="predicted"/>
<dbReference type="OrthoDB" id="5515115at2"/>
<protein>
    <recommendedName>
        <fullName evidence="2">RNA polymerase sigma-70 region 4 domain-containing protein</fullName>
    </recommendedName>
</protein>
<reference evidence="4" key="1">
    <citation type="submission" date="2018-09" db="EMBL/GenBank/DDBJ databases">
        <authorList>
            <person name="Livingstone P.G."/>
            <person name="Whitworth D.E."/>
        </authorList>
    </citation>
    <scope>NUCLEOTIDE SEQUENCE [LARGE SCALE GENOMIC DNA]</scope>
    <source>
        <strain evidence="4">AB047A</strain>
    </source>
</reference>
<organism evidence="3 4">
    <name type="scientific">Corallococcus interemptor</name>
    <dbReference type="NCBI Taxonomy" id="2316720"/>
    <lineage>
        <taxon>Bacteria</taxon>
        <taxon>Pseudomonadati</taxon>
        <taxon>Myxococcota</taxon>
        <taxon>Myxococcia</taxon>
        <taxon>Myxococcales</taxon>
        <taxon>Cystobacterineae</taxon>
        <taxon>Myxococcaceae</taxon>
        <taxon>Corallococcus</taxon>
    </lineage>
</organism>
<accession>A0A3A8QWW6</accession>
<evidence type="ECO:0000313" key="3">
    <source>
        <dbReference type="EMBL" id="RKH73279.1"/>
    </source>
</evidence>
<dbReference type="RefSeq" id="WP_121768871.1">
    <property type="nucleotide sequence ID" value="NZ_RAWM01000004.1"/>
</dbReference>
<evidence type="ECO:0000256" key="1">
    <source>
        <dbReference type="SAM" id="MobiDB-lite"/>
    </source>
</evidence>
<dbReference type="InterPro" id="IPR013324">
    <property type="entry name" value="RNA_pol_sigma_r3/r4-like"/>
</dbReference>
<dbReference type="AlphaFoldDB" id="A0A3A8QWW6"/>
<feature type="domain" description="RNA polymerase sigma-70 region 4" evidence="2">
    <location>
        <begin position="12"/>
        <end position="48"/>
    </location>
</feature>
<dbReference type="EMBL" id="RAWM01000004">
    <property type="protein sequence ID" value="RKH73279.1"/>
    <property type="molecule type" value="Genomic_DNA"/>
</dbReference>
<dbReference type="InterPro" id="IPR036388">
    <property type="entry name" value="WH-like_DNA-bd_sf"/>
</dbReference>
<gene>
    <name evidence="3" type="ORF">D7X96_02430</name>
</gene>
<dbReference type="GO" id="GO:0003700">
    <property type="term" value="F:DNA-binding transcription factor activity"/>
    <property type="evidence" value="ECO:0007669"/>
    <property type="project" value="InterPro"/>
</dbReference>
<dbReference type="InterPro" id="IPR007630">
    <property type="entry name" value="RNA_pol_sigma70_r4"/>
</dbReference>
<comment type="caution">
    <text evidence="3">The sequence shown here is derived from an EMBL/GenBank/DDBJ whole genome shotgun (WGS) entry which is preliminary data.</text>
</comment>
<evidence type="ECO:0000313" key="4">
    <source>
        <dbReference type="Proteomes" id="UP000282656"/>
    </source>
</evidence>
<dbReference type="GO" id="GO:0006352">
    <property type="term" value="P:DNA-templated transcription initiation"/>
    <property type="evidence" value="ECO:0007669"/>
    <property type="project" value="InterPro"/>
</dbReference>
<evidence type="ECO:0000259" key="2">
    <source>
        <dbReference type="Pfam" id="PF04545"/>
    </source>
</evidence>